<keyword evidence="1" id="KW-0812">Transmembrane</keyword>
<feature type="transmembrane region" description="Helical" evidence="1">
    <location>
        <begin position="25"/>
        <end position="45"/>
    </location>
</feature>
<dbReference type="PATRIC" id="fig|1230453.4.peg.2607"/>
<feature type="transmembrane region" description="Helical" evidence="1">
    <location>
        <begin position="57"/>
        <end position="78"/>
    </location>
</feature>
<evidence type="ECO:0000256" key="1">
    <source>
        <dbReference type="SAM" id="Phobius"/>
    </source>
</evidence>
<dbReference type="EMBL" id="AOLK01000021">
    <property type="protein sequence ID" value="ELZ82963.1"/>
    <property type="molecule type" value="Genomic_DNA"/>
</dbReference>
<keyword evidence="1" id="KW-1133">Transmembrane helix</keyword>
<comment type="caution">
    <text evidence="2">The sequence shown here is derived from an EMBL/GenBank/DDBJ whole genome shotgun (WGS) entry which is preliminary data.</text>
</comment>
<dbReference type="AlphaFoldDB" id="M0HGP8"/>
<dbReference type="Proteomes" id="UP000011612">
    <property type="component" value="Unassembled WGS sequence"/>
</dbReference>
<gene>
    <name evidence="2" type="ORF">C453_13176</name>
</gene>
<reference evidence="2 3" key="1">
    <citation type="journal article" date="2014" name="PLoS Genet.">
        <title>Phylogenetically driven sequencing of extremely halophilic archaea reveals strategies for static and dynamic osmo-response.</title>
        <authorList>
            <person name="Becker E.A."/>
            <person name="Seitzer P.M."/>
            <person name="Tritt A."/>
            <person name="Larsen D."/>
            <person name="Krusor M."/>
            <person name="Yao A.I."/>
            <person name="Wu D."/>
            <person name="Madern D."/>
            <person name="Eisen J.A."/>
            <person name="Darling A.E."/>
            <person name="Facciotti M.T."/>
        </authorList>
    </citation>
    <scope>NUCLEOTIDE SEQUENCE [LARGE SCALE GENOMIC DNA]</scope>
    <source>
        <strain evidence="2 3">ATCC BAA-1513</strain>
    </source>
</reference>
<evidence type="ECO:0000313" key="3">
    <source>
        <dbReference type="Proteomes" id="UP000011612"/>
    </source>
</evidence>
<accession>M0HGP8</accession>
<proteinExistence type="predicted"/>
<organism evidence="2 3">
    <name type="scientific">Haloferax elongans ATCC BAA-1513</name>
    <dbReference type="NCBI Taxonomy" id="1230453"/>
    <lineage>
        <taxon>Archaea</taxon>
        <taxon>Methanobacteriati</taxon>
        <taxon>Methanobacteriota</taxon>
        <taxon>Stenosarchaea group</taxon>
        <taxon>Halobacteria</taxon>
        <taxon>Halobacteriales</taxon>
        <taxon>Haloferacaceae</taxon>
        <taxon>Haloferax</taxon>
    </lineage>
</organism>
<sequence>MAMSIVGVSLAVNGLQTLRGGSMSISAGLFVVAGVGLVVSTGYQLATGSRPETLPTWTVWGAVLAAALSMAGMVLVFLP</sequence>
<keyword evidence="3" id="KW-1185">Reference proteome</keyword>
<evidence type="ECO:0000313" key="2">
    <source>
        <dbReference type="EMBL" id="ELZ82963.1"/>
    </source>
</evidence>
<protein>
    <submittedName>
        <fullName evidence="2">Uncharacterized protein</fullName>
    </submittedName>
</protein>
<name>M0HGP8_HALEO</name>
<keyword evidence="1" id="KW-0472">Membrane</keyword>